<dbReference type="InterPro" id="IPR037058">
    <property type="entry name" value="Falgellar_hook_FlgE_sf"/>
</dbReference>
<organism evidence="10 11">
    <name type="scientific">Syntrophomonas wolfei subsp. wolfei (strain DSM 2245B / Goettingen)</name>
    <dbReference type="NCBI Taxonomy" id="335541"/>
    <lineage>
        <taxon>Bacteria</taxon>
        <taxon>Bacillati</taxon>
        <taxon>Bacillota</taxon>
        <taxon>Clostridia</taxon>
        <taxon>Eubacteriales</taxon>
        <taxon>Syntrophomonadaceae</taxon>
        <taxon>Syntrophomonas</taxon>
    </lineage>
</organism>
<evidence type="ECO:0000256" key="2">
    <source>
        <dbReference type="ARBA" id="ARBA00009677"/>
    </source>
</evidence>
<dbReference type="InterPro" id="IPR011491">
    <property type="entry name" value="FlgE_D2"/>
</dbReference>
<dbReference type="Pfam" id="PF06429">
    <property type="entry name" value="Flg_bbr_C"/>
    <property type="match status" value="1"/>
</dbReference>
<sequence>MMRSMYSGVSGLRNHQTRMDVIGNNIANINTAGYKKSRVVFQDTLYQTMRGATRPDSSGSRGGTNPMGIGLGMSVSSIDQIHTGAPTTATNKLLDMGIDGDGYFMIRHGQQKYFTRAGNFELDTKGNLVHTANGYYVQGWVTKIDPVTGQWNLDCSREVETVDISGLLACDPQATKEMSFSGNLDAEIPFKQVDPEDESIYPGTQESIITSMDVWDSLGKKETVYFRFFKYEVDAGPPRLSNWAVDISLNNPLFENAKDYDSTSDFATVDLSVDPPTEETLTTGETEIVRLFNLQFDDNGKVVLAGTPDDPEPKTVDLIIDRASEAAEDIEFKIDFSAMTQFAGNSVTEIAQNGYGMGSLSSYTVGIDGVIRGSYDNGETRDLARVALARFQNPAGLTQLGGTMFQKSVNSGEAVVSPPTESGMGKIVPSSLEMSNVDLSEEFTDMIVTQRGFQANSRIITTSDEMIQELVNLKR</sequence>
<dbReference type="PANTHER" id="PTHR30435">
    <property type="entry name" value="FLAGELLAR PROTEIN"/>
    <property type="match status" value="1"/>
</dbReference>
<dbReference type="AlphaFoldDB" id="Q0AYM8"/>
<dbReference type="InterPro" id="IPR010930">
    <property type="entry name" value="Flg_bb/hook_C_dom"/>
</dbReference>
<name>Q0AYM8_SYNWW</name>
<dbReference type="InterPro" id="IPR037925">
    <property type="entry name" value="FlgE/F/G-like"/>
</dbReference>
<gene>
    <name evidence="10" type="ordered locus">Swol_0858</name>
</gene>
<evidence type="ECO:0000256" key="4">
    <source>
        <dbReference type="ARBA" id="ARBA00023143"/>
    </source>
</evidence>
<proteinExistence type="inferred from homology"/>
<dbReference type="Pfam" id="PF22692">
    <property type="entry name" value="LlgE_F_G_D1"/>
    <property type="match status" value="1"/>
</dbReference>
<evidence type="ECO:0000256" key="3">
    <source>
        <dbReference type="ARBA" id="ARBA00019015"/>
    </source>
</evidence>
<keyword evidence="10" id="KW-0969">Cilium</keyword>
<dbReference type="eggNOG" id="COG1749">
    <property type="taxonomic scope" value="Bacteria"/>
</dbReference>
<dbReference type="Pfam" id="PF00460">
    <property type="entry name" value="Flg_bb_rod"/>
    <property type="match status" value="1"/>
</dbReference>
<keyword evidence="4 5" id="KW-0975">Bacterial flagellum</keyword>
<keyword evidence="10" id="KW-0966">Cell projection</keyword>
<feature type="domain" description="Flagellar hook protein FlgE D2" evidence="8">
    <location>
        <begin position="183"/>
        <end position="355"/>
    </location>
</feature>
<dbReference type="Proteomes" id="UP000001968">
    <property type="component" value="Chromosome"/>
</dbReference>
<evidence type="ECO:0000259" key="7">
    <source>
        <dbReference type="Pfam" id="PF06429"/>
    </source>
</evidence>
<dbReference type="GO" id="GO:0071978">
    <property type="term" value="P:bacterial-type flagellum-dependent swarming motility"/>
    <property type="evidence" value="ECO:0007669"/>
    <property type="project" value="TreeGrafter"/>
</dbReference>
<dbReference type="OrthoDB" id="9804559at2"/>
<dbReference type="GO" id="GO:0009424">
    <property type="term" value="C:bacterial-type flagellum hook"/>
    <property type="evidence" value="ECO:0007669"/>
    <property type="project" value="TreeGrafter"/>
</dbReference>
<comment type="subcellular location">
    <subcellularLocation>
        <location evidence="1 5">Bacterial flagellum basal body</location>
    </subcellularLocation>
</comment>
<evidence type="ECO:0000313" key="10">
    <source>
        <dbReference type="EMBL" id="ABI68176.1"/>
    </source>
</evidence>
<dbReference type="EMBL" id="CP000448">
    <property type="protein sequence ID" value="ABI68176.1"/>
    <property type="molecule type" value="Genomic_DNA"/>
</dbReference>
<dbReference type="PANTHER" id="PTHR30435:SF1">
    <property type="entry name" value="FLAGELLAR HOOK PROTEIN FLGE"/>
    <property type="match status" value="1"/>
</dbReference>
<dbReference type="SUPFAM" id="SSF117143">
    <property type="entry name" value="Flagellar hook protein flgE"/>
    <property type="match status" value="1"/>
</dbReference>
<dbReference type="InterPro" id="IPR001444">
    <property type="entry name" value="Flag_bb_rod_N"/>
</dbReference>
<evidence type="ECO:0000259" key="8">
    <source>
        <dbReference type="Pfam" id="PF07559"/>
    </source>
</evidence>
<dbReference type="GO" id="GO:0009425">
    <property type="term" value="C:bacterial-type flagellum basal body"/>
    <property type="evidence" value="ECO:0007669"/>
    <property type="project" value="UniProtKB-SubCell"/>
</dbReference>
<protein>
    <recommendedName>
        <fullName evidence="3 5">Flagellar hook protein FlgE</fullName>
    </recommendedName>
</protein>
<evidence type="ECO:0000256" key="5">
    <source>
        <dbReference type="RuleBase" id="RU362116"/>
    </source>
</evidence>
<feature type="domain" description="Flagellar basal body rod protein N-terminal" evidence="6">
    <location>
        <begin position="5"/>
        <end position="35"/>
    </location>
</feature>
<dbReference type="NCBIfam" id="TIGR03506">
    <property type="entry name" value="FlgEFG_subfam"/>
    <property type="match status" value="1"/>
</dbReference>
<dbReference type="RefSeq" id="WP_011640281.1">
    <property type="nucleotide sequence ID" value="NC_008346.1"/>
</dbReference>
<evidence type="ECO:0000313" key="11">
    <source>
        <dbReference type="Proteomes" id="UP000001968"/>
    </source>
</evidence>
<feature type="domain" description="Flagellar basal-body/hook protein C-terminal" evidence="7">
    <location>
        <begin position="430"/>
        <end position="473"/>
    </location>
</feature>
<dbReference type="InterPro" id="IPR020013">
    <property type="entry name" value="Flagellar_FlgE/F/G"/>
</dbReference>
<evidence type="ECO:0000256" key="1">
    <source>
        <dbReference type="ARBA" id="ARBA00004117"/>
    </source>
</evidence>
<keyword evidence="11" id="KW-1185">Reference proteome</keyword>
<comment type="function">
    <text evidence="5">A flexible structure which links the flagellar filament to the drive apparatus in the basal body.</text>
</comment>
<feature type="domain" description="Flagellar hook protein FlgE/F/G-like D1" evidence="9">
    <location>
        <begin position="98"/>
        <end position="143"/>
    </location>
</feature>
<evidence type="ECO:0000259" key="6">
    <source>
        <dbReference type="Pfam" id="PF00460"/>
    </source>
</evidence>
<evidence type="ECO:0000259" key="9">
    <source>
        <dbReference type="Pfam" id="PF22692"/>
    </source>
</evidence>
<comment type="similarity">
    <text evidence="2 5">Belongs to the flagella basal body rod proteins family.</text>
</comment>
<dbReference type="KEGG" id="swo:Swol_0858"/>
<dbReference type="HOGENOM" id="CLU_013687_2_4_9"/>
<reference evidence="11" key="1">
    <citation type="journal article" date="2010" name="Environ. Microbiol.">
        <title>The genome of Syntrophomonas wolfei: new insights into syntrophic metabolism and biohydrogen production.</title>
        <authorList>
            <person name="Sieber J.R."/>
            <person name="Sims D.R."/>
            <person name="Han C."/>
            <person name="Kim E."/>
            <person name="Lykidis A."/>
            <person name="Lapidus A.L."/>
            <person name="McDonnald E."/>
            <person name="Rohlin L."/>
            <person name="Culley D.E."/>
            <person name="Gunsalus R."/>
            <person name="McInerney M.J."/>
        </authorList>
    </citation>
    <scope>NUCLEOTIDE SEQUENCE [LARGE SCALE GENOMIC DNA]</scope>
    <source>
        <strain evidence="11">DSM 2245B / Goettingen</strain>
    </source>
</reference>
<dbReference type="GO" id="GO:0005829">
    <property type="term" value="C:cytosol"/>
    <property type="evidence" value="ECO:0007669"/>
    <property type="project" value="TreeGrafter"/>
</dbReference>
<keyword evidence="10" id="KW-0282">Flagellum</keyword>
<dbReference type="STRING" id="335541.Swol_0858"/>
<accession>Q0AYM8</accession>
<dbReference type="Gene3D" id="2.60.98.20">
    <property type="entry name" value="Flagellar hook protein FlgE"/>
    <property type="match status" value="1"/>
</dbReference>
<dbReference type="Pfam" id="PF07559">
    <property type="entry name" value="FlgE_D2"/>
    <property type="match status" value="1"/>
</dbReference>
<dbReference type="InterPro" id="IPR053967">
    <property type="entry name" value="LlgE_F_G-like_D1"/>
</dbReference>